<gene>
    <name evidence="2" type="ORF">CBOVIS_LOCUS7001</name>
</gene>
<comment type="caution">
    <text evidence="2">The sequence shown here is derived from an EMBL/GenBank/DDBJ whole genome shotgun (WGS) entry which is preliminary data.</text>
</comment>
<dbReference type="EMBL" id="CADEPM010000004">
    <property type="protein sequence ID" value="CAB3404714.1"/>
    <property type="molecule type" value="Genomic_DNA"/>
</dbReference>
<dbReference type="GO" id="GO:0005737">
    <property type="term" value="C:cytoplasm"/>
    <property type="evidence" value="ECO:0007669"/>
    <property type="project" value="UniProtKB-SubCell"/>
</dbReference>
<name>A0A8S1ERT0_9PELO</name>
<keyword evidence="1" id="KW-0539">Nucleus</keyword>
<evidence type="ECO:0000313" key="2">
    <source>
        <dbReference type="EMBL" id="CAB3404714.1"/>
    </source>
</evidence>
<dbReference type="GO" id="GO:0003723">
    <property type="term" value="F:RNA binding"/>
    <property type="evidence" value="ECO:0007669"/>
    <property type="project" value="UniProtKB-UniRule"/>
</dbReference>
<comment type="subcellular location">
    <subcellularLocation>
        <location evidence="1">Cytoplasm</location>
    </subcellularLocation>
    <subcellularLocation>
        <location evidence="1">Nucleus</location>
        <location evidence="1">Nucleolus</location>
    </subcellularLocation>
    <subcellularLocation>
        <location evidence="1">Nucleus</location>
    </subcellularLocation>
</comment>
<keyword evidence="1" id="KW-0238">DNA-binding</keyword>
<comment type="subunit">
    <text evidence="1">Monomer and homodimer.</text>
</comment>
<comment type="similarity">
    <text evidence="1">Belongs to the C1D family.</text>
</comment>
<dbReference type="PANTHER" id="PTHR15341">
    <property type="entry name" value="SUN-COR STEROID HORMONE RECEPTOR CO-REPRESSOR"/>
    <property type="match status" value="1"/>
</dbReference>
<proteinExistence type="inferred from homology"/>
<keyword evidence="1" id="KW-0698">rRNA processing</keyword>
<dbReference type="GO" id="GO:0010468">
    <property type="term" value="P:regulation of gene expression"/>
    <property type="evidence" value="ECO:0007669"/>
    <property type="project" value="TreeGrafter"/>
</dbReference>
<accession>A0A8S1ERT0</accession>
<comment type="function">
    <text evidence="1">Plays a role in the recruitment of the exosome to pre-rRNA to mediate the 3'-5' end processing of the 5.8S rRNA.</text>
</comment>
<dbReference type="PANTHER" id="PTHR15341:SF3">
    <property type="entry name" value="NUCLEAR NUCLEIC ACID-BINDING PROTEIN C1D"/>
    <property type="match status" value="1"/>
</dbReference>
<keyword evidence="1" id="KW-0694">RNA-binding</keyword>
<dbReference type="InterPro" id="IPR011082">
    <property type="entry name" value="Exosome-assoc_fac/DNA_repair"/>
</dbReference>
<dbReference type="Proteomes" id="UP000494206">
    <property type="component" value="Unassembled WGS sequence"/>
</dbReference>
<protein>
    <recommendedName>
        <fullName evidence="1">Nuclear nucleic acid-binding protein C1D</fullName>
    </recommendedName>
</protein>
<dbReference type="GO" id="GO:0005730">
    <property type="term" value="C:nucleolus"/>
    <property type="evidence" value="ECO:0007669"/>
    <property type="project" value="UniProtKB-SubCell"/>
</dbReference>
<dbReference type="GO" id="GO:0003677">
    <property type="term" value="F:DNA binding"/>
    <property type="evidence" value="ECO:0007669"/>
    <property type="project" value="UniProtKB-KW"/>
</dbReference>
<dbReference type="GO" id="GO:0000460">
    <property type="term" value="P:maturation of 5.8S rRNA"/>
    <property type="evidence" value="ECO:0007669"/>
    <property type="project" value="TreeGrafter"/>
</dbReference>
<evidence type="ECO:0000256" key="1">
    <source>
        <dbReference type="RuleBase" id="RU368003"/>
    </source>
</evidence>
<dbReference type="AlphaFoldDB" id="A0A8S1ERT0"/>
<sequence>MAENLPEEVKQKLQNFDNTLTALEKAVDSVIKGGVDKHYERNAHEMALVDTMAMFIMDSLLWTTHGLRGELPEKNEELLIDLNRTKRLAGEMKEVNLRQEAPRVNSQAATNFVRNALWEPKEKE</sequence>
<dbReference type="OrthoDB" id="1421013at2759"/>
<keyword evidence="1" id="KW-0963">Cytoplasm</keyword>
<dbReference type="GO" id="GO:0000178">
    <property type="term" value="C:exosome (RNase complex)"/>
    <property type="evidence" value="ECO:0007669"/>
    <property type="project" value="TreeGrafter"/>
</dbReference>
<reference evidence="2 3" key="1">
    <citation type="submission" date="2020-04" db="EMBL/GenBank/DDBJ databases">
        <authorList>
            <person name="Laetsch R D."/>
            <person name="Stevens L."/>
            <person name="Kumar S."/>
            <person name="Blaxter L. M."/>
        </authorList>
    </citation>
    <scope>NUCLEOTIDE SEQUENCE [LARGE SCALE GENOMIC DNA]</scope>
</reference>
<evidence type="ECO:0000313" key="3">
    <source>
        <dbReference type="Proteomes" id="UP000494206"/>
    </source>
</evidence>
<organism evidence="2 3">
    <name type="scientific">Caenorhabditis bovis</name>
    <dbReference type="NCBI Taxonomy" id="2654633"/>
    <lineage>
        <taxon>Eukaryota</taxon>
        <taxon>Metazoa</taxon>
        <taxon>Ecdysozoa</taxon>
        <taxon>Nematoda</taxon>
        <taxon>Chromadorea</taxon>
        <taxon>Rhabditida</taxon>
        <taxon>Rhabditina</taxon>
        <taxon>Rhabditomorpha</taxon>
        <taxon>Rhabditoidea</taxon>
        <taxon>Rhabditidae</taxon>
        <taxon>Peloderinae</taxon>
        <taxon>Caenorhabditis</taxon>
    </lineage>
</organism>
<keyword evidence="3" id="KW-1185">Reference proteome</keyword>